<gene>
    <name evidence="3" type="ORF">HNR12_001475</name>
</gene>
<dbReference type="PANTHER" id="PTHR43364">
    <property type="entry name" value="NADH-SPECIFIC METHYLGLYOXAL REDUCTASE-RELATED"/>
    <property type="match status" value="1"/>
</dbReference>
<keyword evidence="1" id="KW-0560">Oxidoreductase</keyword>
<accession>A0A853BI77</accession>
<dbReference type="PANTHER" id="PTHR43364:SF4">
    <property type="entry name" value="NAD(P)-LINKED OXIDOREDUCTASE SUPERFAMILY PROTEIN"/>
    <property type="match status" value="1"/>
</dbReference>
<sequence length="332" mass="34605">MTASATRPDPVELPGLPVPMSRLVLGTMTFGDTVDEAGAGRILDLALEAGVNAVDTANGYAGGNSEEIVGRLLAARRPEVVLATKAGIPHPDAEGHAPLSAAGLRASLEGSLRRLGVERVDLFYLHQPDRATPLAETLGTVAELVAEGKVGALAVSNYAAWQIAELNHAADAAGAPRPVVAQQLYNLLARRIEEEYTEFAAATGLLTMVYNPLAGGLLTGRHHFGRAPSSGRFGDSRIAAMYRERYWDAALFDATAQLARVADEAGLSLTDLSLRWLLGRPATGALLLGGSRPEHLSANLAAAAAGPLPPDVAQACDAVGASLRGPMPAYNR</sequence>
<dbReference type="InterPro" id="IPR023210">
    <property type="entry name" value="NADP_OxRdtase_dom"/>
</dbReference>
<dbReference type="GO" id="GO:0016491">
    <property type="term" value="F:oxidoreductase activity"/>
    <property type="evidence" value="ECO:0007669"/>
    <property type="project" value="UniProtKB-KW"/>
</dbReference>
<proteinExistence type="predicted"/>
<dbReference type="PRINTS" id="PR00069">
    <property type="entry name" value="ALDKETRDTASE"/>
</dbReference>
<reference evidence="3 4" key="1">
    <citation type="submission" date="2020-07" db="EMBL/GenBank/DDBJ databases">
        <title>Sequencing the genomes of 1000 actinobacteria strains.</title>
        <authorList>
            <person name="Klenk H.-P."/>
        </authorList>
    </citation>
    <scope>NUCLEOTIDE SEQUENCE [LARGE SCALE GENOMIC DNA]</scope>
    <source>
        <strain evidence="3 4">DSM 45927</strain>
    </source>
</reference>
<dbReference type="InterPro" id="IPR020471">
    <property type="entry name" value="AKR"/>
</dbReference>
<protein>
    <submittedName>
        <fullName evidence="3">Aryl-alcohol dehydrogenase-like predicted oxidoreductase</fullName>
    </submittedName>
</protein>
<dbReference type="GO" id="GO:0005829">
    <property type="term" value="C:cytosol"/>
    <property type="evidence" value="ECO:0007669"/>
    <property type="project" value="TreeGrafter"/>
</dbReference>
<dbReference type="AlphaFoldDB" id="A0A853BI77"/>
<dbReference type="Pfam" id="PF00248">
    <property type="entry name" value="Aldo_ket_red"/>
    <property type="match status" value="1"/>
</dbReference>
<comment type="caution">
    <text evidence="3">The sequence shown here is derived from an EMBL/GenBank/DDBJ whole genome shotgun (WGS) entry which is preliminary data.</text>
</comment>
<dbReference type="InterPro" id="IPR050523">
    <property type="entry name" value="AKR_Detox_Biosynth"/>
</dbReference>
<dbReference type="Gene3D" id="3.20.20.100">
    <property type="entry name" value="NADP-dependent oxidoreductase domain"/>
    <property type="match status" value="1"/>
</dbReference>
<evidence type="ECO:0000313" key="3">
    <source>
        <dbReference type="EMBL" id="NYI95198.1"/>
    </source>
</evidence>
<evidence type="ECO:0000259" key="2">
    <source>
        <dbReference type="Pfam" id="PF00248"/>
    </source>
</evidence>
<evidence type="ECO:0000313" key="4">
    <source>
        <dbReference type="Proteomes" id="UP000575985"/>
    </source>
</evidence>
<dbReference type="EMBL" id="JACCFO010000001">
    <property type="protein sequence ID" value="NYI95198.1"/>
    <property type="molecule type" value="Genomic_DNA"/>
</dbReference>
<evidence type="ECO:0000256" key="1">
    <source>
        <dbReference type="ARBA" id="ARBA00023002"/>
    </source>
</evidence>
<feature type="domain" description="NADP-dependent oxidoreductase" evidence="2">
    <location>
        <begin position="22"/>
        <end position="319"/>
    </location>
</feature>
<name>A0A853BI77_9ACTN</name>
<dbReference type="RefSeq" id="WP_179766762.1">
    <property type="nucleotide sequence ID" value="NZ_JACCFO010000001.1"/>
</dbReference>
<keyword evidence="4" id="KW-1185">Reference proteome</keyword>
<dbReference type="Proteomes" id="UP000575985">
    <property type="component" value="Unassembled WGS sequence"/>
</dbReference>
<dbReference type="InterPro" id="IPR036812">
    <property type="entry name" value="NAD(P)_OxRdtase_dom_sf"/>
</dbReference>
<dbReference type="SUPFAM" id="SSF51430">
    <property type="entry name" value="NAD(P)-linked oxidoreductase"/>
    <property type="match status" value="1"/>
</dbReference>
<organism evidence="3 4">
    <name type="scientific">Streptomonospora nanhaiensis</name>
    <dbReference type="NCBI Taxonomy" id="1323731"/>
    <lineage>
        <taxon>Bacteria</taxon>
        <taxon>Bacillati</taxon>
        <taxon>Actinomycetota</taxon>
        <taxon>Actinomycetes</taxon>
        <taxon>Streptosporangiales</taxon>
        <taxon>Nocardiopsidaceae</taxon>
        <taxon>Streptomonospora</taxon>
    </lineage>
</organism>